<dbReference type="PANTHER" id="PTHR43289">
    <property type="entry name" value="MITOGEN-ACTIVATED PROTEIN KINASE KINASE KINASE 20-RELATED"/>
    <property type="match status" value="1"/>
</dbReference>
<evidence type="ECO:0000256" key="2">
    <source>
        <dbReference type="ARBA" id="ARBA00022527"/>
    </source>
</evidence>
<keyword evidence="9" id="KW-1185">Reference proteome</keyword>
<evidence type="ECO:0000256" key="5">
    <source>
        <dbReference type="ARBA" id="ARBA00022777"/>
    </source>
</evidence>
<dbReference type="PROSITE" id="PS50011">
    <property type="entry name" value="PROTEIN_KINASE_DOM"/>
    <property type="match status" value="1"/>
</dbReference>
<dbReference type="Proteomes" id="UP001515943">
    <property type="component" value="Unassembled WGS sequence"/>
</dbReference>
<evidence type="ECO:0000256" key="4">
    <source>
        <dbReference type="ARBA" id="ARBA00022741"/>
    </source>
</evidence>
<accession>A0ABX1FFC1</accession>
<dbReference type="InterPro" id="IPR000719">
    <property type="entry name" value="Prot_kinase_dom"/>
</dbReference>
<feature type="domain" description="Protein kinase" evidence="7">
    <location>
        <begin position="1"/>
        <end position="114"/>
    </location>
</feature>
<evidence type="ECO:0000313" key="9">
    <source>
        <dbReference type="Proteomes" id="UP001515943"/>
    </source>
</evidence>
<dbReference type="PANTHER" id="PTHR43289:SF6">
    <property type="entry name" value="SERINE_THREONINE-PROTEIN KINASE NEKL-3"/>
    <property type="match status" value="1"/>
</dbReference>
<dbReference type="SUPFAM" id="SSF56112">
    <property type="entry name" value="Protein kinase-like (PK-like)"/>
    <property type="match status" value="1"/>
</dbReference>
<keyword evidence="3" id="KW-0808">Transferase</keyword>
<dbReference type="InterPro" id="IPR011009">
    <property type="entry name" value="Kinase-like_dom_sf"/>
</dbReference>
<dbReference type="GO" id="GO:0016301">
    <property type="term" value="F:kinase activity"/>
    <property type="evidence" value="ECO:0007669"/>
    <property type="project" value="UniProtKB-KW"/>
</dbReference>
<keyword evidence="5 8" id="KW-0418">Kinase</keyword>
<evidence type="ECO:0000313" key="8">
    <source>
        <dbReference type="EMBL" id="NKE57485.1"/>
    </source>
</evidence>
<evidence type="ECO:0000256" key="6">
    <source>
        <dbReference type="ARBA" id="ARBA00022840"/>
    </source>
</evidence>
<dbReference type="Gene3D" id="3.30.200.20">
    <property type="entry name" value="Phosphorylase Kinase, domain 1"/>
    <property type="match status" value="1"/>
</dbReference>
<dbReference type="EC" id="2.7.11.1" evidence="1"/>
<dbReference type="EMBL" id="VSRL01000033">
    <property type="protein sequence ID" value="NKE57485.1"/>
    <property type="molecule type" value="Genomic_DNA"/>
</dbReference>
<evidence type="ECO:0000259" key="7">
    <source>
        <dbReference type="PROSITE" id="PS50011"/>
    </source>
</evidence>
<evidence type="ECO:0000256" key="1">
    <source>
        <dbReference type="ARBA" id="ARBA00012513"/>
    </source>
</evidence>
<keyword evidence="2" id="KW-0723">Serine/threonine-protein kinase</keyword>
<protein>
    <recommendedName>
        <fullName evidence="1">non-specific serine/threonine protein kinase</fullName>
        <ecNumber evidence="1">2.7.11.1</ecNumber>
    </recommendedName>
</protein>
<gene>
    <name evidence="8" type="ORF">FXN61_11825</name>
</gene>
<sequence length="114" mass="12145">MGIVWRARDEVLHREVAIKQLLLPDLRPGQVDAACQRAMREGRIAARLHHPNAIGVHDVVIEDGKPCLVMEYLPSRSLSAVLAERGTLPPAEAAKIGAQVAAALAAAHAAGIVH</sequence>
<keyword evidence="4" id="KW-0547">Nucleotide-binding</keyword>
<dbReference type="Pfam" id="PF00069">
    <property type="entry name" value="Pkinase"/>
    <property type="match status" value="1"/>
</dbReference>
<comment type="caution">
    <text evidence="8">The sequence shown here is derived from an EMBL/GenBank/DDBJ whole genome shotgun (WGS) entry which is preliminary data.</text>
</comment>
<reference evidence="8 9" key="1">
    <citation type="submission" date="2019-08" db="EMBL/GenBank/DDBJ databases">
        <title>Lentzea from Indian Himalayas.</title>
        <authorList>
            <person name="Mandal S."/>
            <person name="Mallick Gupta A."/>
            <person name="Maiti P.K."/>
            <person name="Sarkar J."/>
            <person name="Mandal S."/>
        </authorList>
    </citation>
    <scope>NUCLEOTIDE SEQUENCE [LARGE SCALE GENOMIC DNA]</scope>
    <source>
        <strain evidence="8 9">PSKA42</strain>
    </source>
</reference>
<keyword evidence="6" id="KW-0067">ATP-binding</keyword>
<organism evidence="8 9">
    <name type="scientific">Lentzea indica</name>
    <dbReference type="NCBI Taxonomy" id="2604800"/>
    <lineage>
        <taxon>Bacteria</taxon>
        <taxon>Bacillati</taxon>
        <taxon>Actinomycetota</taxon>
        <taxon>Actinomycetes</taxon>
        <taxon>Pseudonocardiales</taxon>
        <taxon>Pseudonocardiaceae</taxon>
        <taxon>Lentzea</taxon>
    </lineage>
</organism>
<feature type="non-terminal residue" evidence="8">
    <location>
        <position position="114"/>
    </location>
</feature>
<name>A0ABX1FFC1_9PSEU</name>
<proteinExistence type="predicted"/>
<evidence type="ECO:0000256" key="3">
    <source>
        <dbReference type="ARBA" id="ARBA00022679"/>
    </source>
</evidence>
<dbReference type="Gene3D" id="1.10.510.10">
    <property type="entry name" value="Transferase(Phosphotransferase) domain 1"/>
    <property type="match status" value="1"/>
</dbReference>